<feature type="domain" description="Peptidase M16 N-terminal" evidence="2">
    <location>
        <begin position="23"/>
        <end position="164"/>
    </location>
</feature>
<organism evidence="4 5">
    <name type="scientific">Candidatus Glassbacteria bacterium RBG_16_58_8</name>
    <dbReference type="NCBI Taxonomy" id="1817866"/>
    <lineage>
        <taxon>Bacteria</taxon>
        <taxon>Candidatus Glassiibacteriota</taxon>
    </lineage>
</organism>
<dbReference type="GO" id="GO:0046872">
    <property type="term" value="F:metal ion binding"/>
    <property type="evidence" value="ECO:0007669"/>
    <property type="project" value="InterPro"/>
</dbReference>
<gene>
    <name evidence="4" type="ORF">A2Z06_04425</name>
</gene>
<dbReference type="SUPFAM" id="SSF63411">
    <property type="entry name" value="LuxS/MPP-like metallohydrolase"/>
    <property type="match status" value="2"/>
</dbReference>
<evidence type="ECO:0000313" key="4">
    <source>
        <dbReference type="EMBL" id="OGF98038.1"/>
    </source>
</evidence>
<name>A0A1F5YCX6_9BACT</name>
<dbReference type="InterPro" id="IPR007863">
    <property type="entry name" value="Peptidase_M16_C"/>
</dbReference>
<evidence type="ECO:0000259" key="3">
    <source>
        <dbReference type="Pfam" id="PF05193"/>
    </source>
</evidence>
<dbReference type="EMBL" id="MFIW01000017">
    <property type="protein sequence ID" value="OGF98038.1"/>
    <property type="molecule type" value="Genomic_DNA"/>
</dbReference>
<accession>A0A1F5YCX6</accession>
<dbReference type="PANTHER" id="PTHR11851">
    <property type="entry name" value="METALLOPROTEASE"/>
    <property type="match status" value="1"/>
</dbReference>
<dbReference type="Gene3D" id="3.30.830.10">
    <property type="entry name" value="Metalloenzyme, LuxS/M16 peptidase-like"/>
    <property type="match status" value="2"/>
</dbReference>
<evidence type="ECO:0000259" key="2">
    <source>
        <dbReference type="Pfam" id="PF00675"/>
    </source>
</evidence>
<dbReference type="InterPro" id="IPR050361">
    <property type="entry name" value="MPP/UQCRC_Complex"/>
</dbReference>
<dbReference type="Proteomes" id="UP000179034">
    <property type="component" value="Unassembled WGS sequence"/>
</dbReference>
<dbReference type="PANTHER" id="PTHR11851:SF49">
    <property type="entry name" value="MITOCHONDRIAL-PROCESSING PEPTIDASE SUBUNIT ALPHA"/>
    <property type="match status" value="1"/>
</dbReference>
<dbReference type="Pfam" id="PF05193">
    <property type="entry name" value="Peptidase_M16_C"/>
    <property type="match status" value="1"/>
</dbReference>
<dbReference type="InterPro" id="IPR011765">
    <property type="entry name" value="Pept_M16_N"/>
</dbReference>
<evidence type="ECO:0000256" key="1">
    <source>
        <dbReference type="ARBA" id="ARBA00007261"/>
    </source>
</evidence>
<dbReference type="InterPro" id="IPR011249">
    <property type="entry name" value="Metalloenz_LuxS/M16"/>
</dbReference>
<reference evidence="4 5" key="1">
    <citation type="journal article" date="2016" name="Nat. Commun.">
        <title>Thousands of microbial genomes shed light on interconnected biogeochemical processes in an aquifer system.</title>
        <authorList>
            <person name="Anantharaman K."/>
            <person name="Brown C.T."/>
            <person name="Hug L.A."/>
            <person name="Sharon I."/>
            <person name="Castelle C.J."/>
            <person name="Probst A.J."/>
            <person name="Thomas B.C."/>
            <person name="Singh A."/>
            <person name="Wilkins M.J."/>
            <person name="Karaoz U."/>
            <person name="Brodie E.L."/>
            <person name="Williams K.H."/>
            <person name="Hubbard S.S."/>
            <person name="Banfield J.F."/>
        </authorList>
    </citation>
    <scope>NUCLEOTIDE SEQUENCE [LARGE SCALE GENOMIC DNA]</scope>
</reference>
<evidence type="ECO:0008006" key="6">
    <source>
        <dbReference type="Google" id="ProtNLM"/>
    </source>
</evidence>
<comment type="similarity">
    <text evidence="1">Belongs to the peptidase M16 family.</text>
</comment>
<dbReference type="Pfam" id="PF00675">
    <property type="entry name" value="Peptidase_M16"/>
    <property type="match status" value="1"/>
</dbReference>
<feature type="domain" description="Peptidase M16 C-terminal" evidence="3">
    <location>
        <begin position="173"/>
        <end position="348"/>
    </location>
</feature>
<proteinExistence type="inferred from homology"/>
<dbReference type="AlphaFoldDB" id="A0A1F5YCX6"/>
<evidence type="ECO:0000313" key="5">
    <source>
        <dbReference type="Proteomes" id="UP000179034"/>
    </source>
</evidence>
<protein>
    <recommendedName>
        <fullName evidence="6">Peptidase M16</fullName>
    </recommendedName>
</protein>
<comment type="caution">
    <text evidence="4">The sequence shown here is derived from an EMBL/GenBank/DDBJ whole genome shotgun (WGS) entry which is preliminary data.</text>
</comment>
<sequence>MKTPISPYHRTKIDGGGTLLVKERRDQPIVAVNFWVATGSANEDPNVNGISHFFEHIFFKGTEKYPKGEMDRRVKAMGGYNNAATSYEFTHYYIVIPSWHFRTAVDLLADALLHPAIDSEDVEKERMIIREEIRRRDDNPGARLFTLLQEEIFDGTPYAFPILGREESLKNIGARELEAYYGRHYGLPNLVVVVVGDVAVGEAEEVVGEFLKSGAGRRAERPDRRELRILPPERKRDRFENKDINQVYAAIGFHTPGMTERELIPTLEVAATALGGGKSSRLYQRLLEREKLVSSIEAWHMELRHAGVFGIDTIFRPGREREVNQCLFEEIRRVIDRGLEDEEIARAKVILRSSFLYENETNGSISGTLGYYEVGFGDADVVLTYLERIDRVGKEEVRAVLDQYLKDRPFARVVIGPEEERI</sequence>